<feature type="transmembrane region" description="Helical" evidence="8">
    <location>
        <begin position="244"/>
        <end position="264"/>
    </location>
</feature>
<evidence type="ECO:0000259" key="9">
    <source>
        <dbReference type="Pfam" id="PF13231"/>
    </source>
</evidence>
<feature type="transmembrane region" description="Helical" evidence="8">
    <location>
        <begin position="128"/>
        <end position="147"/>
    </location>
</feature>
<feature type="transmembrane region" description="Helical" evidence="8">
    <location>
        <begin position="200"/>
        <end position="232"/>
    </location>
</feature>
<feature type="transmembrane region" description="Helical" evidence="8">
    <location>
        <begin position="326"/>
        <end position="344"/>
    </location>
</feature>
<organism evidence="10 11">
    <name type="scientific">Candidatus Woesebacteria bacterium GW2011_GWA1_39_21</name>
    <dbReference type="NCBI Taxonomy" id="1618550"/>
    <lineage>
        <taxon>Bacteria</taxon>
        <taxon>Candidatus Woeseibacteriota</taxon>
    </lineage>
</organism>
<proteinExistence type="predicted"/>
<comment type="subcellular location">
    <subcellularLocation>
        <location evidence="1">Cell membrane</location>
        <topology evidence="1">Multi-pass membrane protein</topology>
    </subcellularLocation>
</comment>
<reference evidence="10 11" key="1">
    <citation type="journal article" date="2015" name="Nature">
        <title>rRNA introns, odd ribosomes, and small enigmatic genomes across a large radiation of phyla.</title>
        <authorList>
            <person name="Brown C.T."/>
            <person name="Hug L.A."/>
            <person name="Thomas B.C."/>
            <person name="Sharon I."/>
            <person name="Castelle C.J."/>
            <person name="Singh A."/>
            <person name="Wilkins M.J."/>
            <person name="Williams K.H."/>
            <person name="Banfield J.F."/>
        </authorList>
    </citation>
    <scope>NUCLEOTIDE SEQUENCE [LARGE SCALE GENOMIC DNA]</scope>
</reference>
<dbReference type="InterPro" id="IPR050297">
    <property type="entry name" value="LipidA_mod_glycosyltrf_83"/>
</dbReference>
<feature type="transmembrane region" description="Helical" evidence="8">
    <location>
        <begin position="405"/>
        <end position="422"/>
    </location>
</feature>
<dbReference type="PANTHER" id="PTHR33908">
    <property type="entry name" value="MANNOSYLTRANSFERASE YKCB-RELATED"/>
    <property type="match status" value="1"/>
</dbReference>
<evidence type="ECO:0000313" key="10">
    <source>
        <dbReference type="EMBL" id="KKR09768.1"/>
    </source>
</evidence>
<dbReference type="STRING" id="1618550.UT39_C0028G0002"/>
<feature type="transmembrane region" description="Helical" evidence="8">
    <location>
        <begin position="177"/>
        <end position="193"/>
    </location>
</feature>
<keyword evidence="5 8" id="KW-0812">Transmembrane</keyword>
<evidence type="ECO:0000256" key="3">
    <source>
        <dbReference type="ARBA" id="ARBA00022676"/>
    </source>
</evidence>
<gene>
    <name evidence="10" type="ORF">UT39_C0028G0002</name>
</gene>
<keyword evidence="3" id="KW-0328">Glycosyltransferase</keyword>
<dbReference type="GO" id="GO:0009103">
    <property type="term" value="P:lipopolysaccharide biosynthetic process"/>
    <property type="evidence" value="ECO:0007669"/>
    <property type="project" value="UniProtKB-ARBA"/>
</dbReference>
<keyword evidence="6 8" id="KW-1133">Transmembrane helix</keyword>
<dbReference type="PANTHER" id="PTHR33908:SF11">
    <property type="entry name" value="MEMBRANE PROTEIN"/>
    <property type="match status" value="1"/>
</dbReference>
<keyword evidence="7 8" id="KW-0472">Membrane</keyword>
<dbReference type="GO" id="GO:0005886">
    <property type="term" value="C:plasma membrane"/>
    <property type="evidence" value="ECO:0007669"/>
    <property type="project" value="UniProtKB-SubCell"/>
</dbReference>
<protein>
    <recommendedName>
        <fullName evidence="9">Glycosyltransferase RgtA/B/C/D-like domain-containing protein</fullName>
    </recommendedName>
</protein>
<feature type="domain" description="Glycosyltransferase RgtA/B/C/D-like" evidence="9">
    <location>
        <begin position="111"/>
        <end position="237"/>
    </location>
</feature>
<dbReference type="InterPro" id="IPR038731">
    <property type="entry name" value="RgtA/B/C-like"/>
</dbReference>
<dbReference type="EMBL" id="LBWP01000028">
    <property type="protein sequence ID" value="KKR09768.1"/>
    <property type="molecule type" value="Genomic_DNA"/>
</dbReference>
<evidence type="ECO:0000256" key="4">
    <source>
        <dbReference type="ARBA" id="ARBA00022679"/>
    </source>
</evidence>
<feature type="transmembrane region" description="Helical" evidence="8">
    <location>
        <begin position="154"/>
        <end position="171"/>
    </location>
</feature>
<name>A0A0G0N2W6_9BACT</name>
<evidence type="ECO:0000256" key="2">
    <source>
        <dbReference type="ARBA" id="ARBA00022475"/>
    </source>
</evidence>
<dbReference type="Pfam" id="PF13231">
    <property type="entry name" value="PMT_2"/>
    <property type="match status" value="1"/>
</dbReference>
<dbReference type="GO" id="GO:0016763">
    <property type="term" value="F:pentosyltransferase activity"/>
    <property type="evidence" value="ECO:0007669"/>
    <property type="project" value="TreeGrafter"/>
</dbReference>
<keyword evidence="2" id="KW-1003">Cell membrane</keyword>
<evidence type="ECO:0000256" key="7">
    <source>
        <dbReference type="ARBA" id="ARBA00023136"/>
    </source>
</evidence>
<comment type="caution">
    <text evidence="10">The sequence shown here is derived from an EMBL/GenBank/DDBJ whole genome shotgun (WGS) entry which is preliminary data.</text>
</comment>
<dbReference type="Proteomes" id="UP000034246">
    <property type="component" value="Unassembled WGS sequence"/>
</dbReference>
<dbReference type="AlphaFoldDB" id="A0A0G0N2W6"/>
<accession>A0A0G0N2W6</accession>
<evidence type="ECO:0000256" key="5">
    <source>
        <dbReference type="ARBA" id="ARBA00022692"/>
    </source>
</evidence>
<evidence type="ECO:0000256" key="1">
    <source>
        <dbReference type="ARBA" id="ARBA00004651"/>
    </source>
</evidence>
<evidence type="ECO:0000256" key="6">
    <source>
        <dbReference type="ARBA" id="ARBA00022989"/>
    </source>
</evidence>
<keyword evidence="4" id="KW-0808">Transferase</keyword>
<feature type="transmembrane region" description="Helical" evidence="8">
    <location>
        <begin position="374"/>
        <end position="393"/>
    </location>
</feature>
<sequence length="439" mass="50236">MAKKIVEILLLILIILIGNNARSASYATVPQPGENSDEYAYAWAGLTLLTQGKPEAWTQFPDAYKNAKKEKVNVDHIFEKNPDFPEFTIVSPWFDNPPATGLITGGYAYLKGFRSLEEVSVITIRRPMLGIAILTTALLYVFASLVFNKKTGMLAAFLYSIIPSIVISSRLALAENFMAPLFLLTAIFALLYLKSRDNKYWILACLIGSFSILFKISAVAIPLALFLIALKYGRNEKPNLLKRLFLSFSFAFIVYLLYGLVLGFDEFVQLAVQQSQRFYGASSEAFYQAFTQAKITKTLTDGWLNMAWVSALIVSFKHFRKNRFRFINIIFIFSYLVVFLIFGSEAYGHYRIPFYPFLILSAAYVLMDVFQRPNIFLFLTLMLLPFGTTLHRLIGVMEFQKYVSLFRYGILCAFFTYMLFLVRPKIGVWFVYFDSIFIN</sequence>
<evidence type="ECO:0000313" key="11">
    <source>
        <dbReference type="Proteomes" id="UP000034246"/>
    </source>
</evidence>
<evidence type="ECO:0000256" key="8">
    <source>
        <dbReference type="SAM" id="Phobius"/>
    </source>
</evidence>